<feature type="transmembrane region" description="Helical" evidence="6">
    <location>
        <begin position="60"/>
        <end position="78"/>
    </location>
</feature>
<evidence type="ECO:0000256" key="5">
    <source>
        <dbReference type="SAM" id="MobiDB-lite"/>
    </source>
</evidence>
<feature type="compositionally biased region" description="Basic and acidic residues" evidence="5">
    <location>
        <begin position="12"/>
        <end position="21"/>
    </location>
</feature>
<dbReference type="Gene3D" id="1.20.144.10">
    <property type="entry name" value="Phosphatidic acid phosphatase type 2/haloperoxidase"/>
    <property type="match status" value="1"/>
</dbReference>
<dbReference type="InterPro" id="IPR036938">
    <property type="entry name" value="PAP2/HPO_sf"/>
</dbReference>
<sequence length="333" mass="37171">MSSQSAISSTTDDVKEHQVREVLRRPDPADTPWTVRTVAMMVYAAALVAWSNAMGIPNDTVGVFLWLWVGTVAWNVQASPRTHLTFLRDWSLPVLGLVVYFFTRGLSDELGIPVHWTMPITVDEWFGGGTTPTELLQSAWCGDPCLKSSEPRWYDAVLATVYATHFVAGLTIAAVLWLRSRPEWVKWMRRYLAINFAGLVVYVLYPMAPPWLASQEGYLGDVARLTSRGWRDLGLERANMVLHGVGNPVAAMPSLHTGISALIALYAVQRLRSQWRWLLLAYPLVMGTALVYFGEHYVIDVIAGIALAGAVLWACEVWERRRVSRRVALTSGA</sequence>
<feature type="transmembrane region" description="Helical" evidence="6">
    <location>
        <begin position="33"/>
        <end position="54"/>
    </location>
</feature>
<evidence type="ECO:0000256" key="1">
    <source>
        <dbReference type="ARBA" id="ARBA00004141"/>
    </source>
</evidence>
<feature type="region of interest" description="Disordered" evidence="5">
    <location>
        <begin position="1"/>
        <end position="21"/>
    </location>
</feature>
<feature type="domain" description="Inositolphosphotransferase Aur1/Ipt1" evidence="7">
    <location>
        <begin position="152"/>
        <end position="313"/>
    </location>
</feature>
<dbReference type="InterPro" id="IPR026841">
    <property type="entry name" value="Aur1/Ipt1"/>
</dbReference>
<organism evidence="8 9">
    <name type="scientific">Nocardioides yefusunii</name>
    <dbReference type="NCBI Taxonomy" id="2500546"/>
    <lineage>
        <taxon>Bacteria</taxon>
        <taxon>Bacillati</taxon>
        <taxon>Actinomycetota</taxon>
        <taxon>Actinomycetes</taxon>
        <taxon>Propionibacteriales</taxon>
        <taxon>Nocardioidaceae</taxon>
        <taxon>Nocardioides</taxon>
    </lineage>
</organism>
<evidence type="ECO:0000256" key="2">
    <source>
        <dbReference type="ARBA" id="ARBA00022692"/>
    </source>
</evidence>
<name>A0ABW1QYG0_9ACTN</name>
<dbReference type="Proteomes" id="UP001596098">
    <property type="component" value="Unassembled WGS sequence"/>
</dbReference>
<evidence type="ECO:0000313" key="9">
    <source>
        <dbReference type="Proteomes" id="UP001596098"/>
    </source>
</evidence>
<keyword evidence="9" id="KW-1185">Reference proteome</keyword>
<dbReference type="RefSeq" id="WP_164878803.1">
    <property type="nucleotide sequence ID" value="NZ_CP034929.1"/>
</dbReference>
<feature type="transmembrane region" description="Helical" evidence="6">
    <location>
        <begin position="249"/>
        <end position="268"/>
    </location>
</feature>
<gene>
    <name evidence="8" type="ORF">ACFPWU_13315</name>
</gene>
<keyword evidence="2 6" id="KW-0812">Transmembrane</keyword>
<feature type="transmembrane region" description="Helical" evidence="6">
    <location>
        <begin position="275"/>
        <end position="293"/>
    </location>
</feature>
<dbReference type="SUPFAM" id="SSF48317">
    <property type="entry name" value="Acid phosphatase/Vanadium-dependent haloperoxidase"/>
    <property type="match status" value="1"/>
</dbReference>
<evidence type="ECO:0000256" key="6">
    <source>
        <dbReference type="SAM" id="Phobius"/>
    </source>
</evidence>
<dbReference type="EMBL" id="JBHSQI010000008">
    <property type="protein sequence ID" value="MFC6154642.1"/>
    <property type="molecule type" value="Genomic_DNA"/>
</dbReference>
<evidence type="ECO:0000256" key="3">
    <source>
        <dbReference type="ARBA" id="ARBA00022989"/>
    </source>
</evidence>
<accession>A0ABW1QYG0</accession>
<dbReference type="PANTHER" id="PTHR31310">
    <property type="match status" value="1"/>
</dbReference>
<proteinExistence type="predicted"/>
<keyword evidence="3 6" id="KW-1133">Transmembrane helix</keyword>
<dbReference type="InterPro" id="IPR052185">
    <property type="entry name" value="IPC_Synthase-Related"/>
</dbReference>
<reference evidence="9" key="1">
    <citation type="journal article" date="2019" name="Int. J. Syst. Evol. Microbiol.">
        <title>The Global Catalogue of Microorganisms (GCM) 10K type strain sequencing project: providing services to taxonomists for standard genome sequencing and annotation.</title>
        <authorList>
            <consortium name="The Broad Institute Genomics Platform"/>
            <consortium name="The Broad Institute Genome Sequencing Center for Infectious Disease"/>
            <person name="Wu L."/>
            <person name="Ma J."/>
        </authorList>
    </citation>
    <scope>NUCLEOTIDE SEQUENCE [LARGE SCALE GENOMIC DNA]</scope>
    <source>
        <strain evidence="9">DFY28</strain>
    </source>
</reference>
<evidence type="ECO:0000259" key="7">
    <source>
        <dbReference type="Pfam" id="PF14378"/>
    </source>
</evidence>
<dbReference type="PANTHER" id="PTHR31310:SF7">
    <property type="entry name" value="PA-PHOSPHATASE RELATED-FAMILY PROTEIN DDB_G0268928"/>
    <property type="match status" value="1"/>
</dbReference>
<protein>
    <submittedName>
        <fullName evidence="8">Phosphatase PAP2 family protein</fullName>
    </submittedName>
</protein>
<feature type="transmembrane region" description="Helical" evidence="6">
    <location>
        <begin position="299"/>
        <end position="318"/>
    </location>
</feature>
<evidence type="ECO:0000256" key="4">
    <source>
        <dbReference type="ARBA" id="ARBA00023136"/>
    </source>
</evidence>
<dbReference type="CDD" id="cd03386">
    <property type="entry name" value="PAP2_Aur1_like"/>
    <property type="match status" value="1"/>
</dbReference>
<feature type="transmembrane region" description="Helical" evidence="6">
    <location>
        <begin position="156"/>
        <end position="178"/>
    </location>
</feature>
<keyword evidence="4 6" id="KW-0472">Membrane</keyword>
<evidence type="ECO:0000313" key="8">
    <source>
        <dbReference type="EMBL" id="MFC6154642.1"/>
    </source>
</evidence>
<feature type="transmembrane region" description="Helical" evidence="6">
    <location>
        <begin position="190"/>
        <end position="208"/>
    </location>
</feature>
<comment type="subcellular location">
    <subcellularLocation>
        <location evidence="1">Membrane</location>
        <topology evidence="1">Multi-pass membrane protein</topology>
    </subcellularLocation>
</comment>
<comment type="caution">
    <text evidence="8">The sequence shown here is derived from an EMBL/GenBank/DDBJ whole genome shotgun (WGS) entry which is preliminary data.</text>
</comment>
<dbReference type="Pfam" id="PF14378">
    <property type="entry name" value="PAP2_3"/>
    <property type="match status" value="1"/>
</dbReference>
<feature type="compositionally biased region" description="Polar residues" evidence="5">
    <location>
        <begin position="1"/>
        <end position="11"/>
    </location>
</feature>